<proteinExistence type="predicted"/>
<sequence length="201" mass="21431">MQVEGEAHEVRERNFWIAGLGWFGALVIALTAGLLLSSCGEQNRSTDQASSPSQTVVAIPAGHTPATSASAPVVTSSVALESKPVVSSGAAPDIAVSVTDTLVMLGQTVEFVVDATPDVSEIALSDGHGDTRALVRDANSNVWRVTYRVPLRSRLERYGVSLTARTDGHRWRRVWTFLHIDSPAPVDKSQSVPEKEPGSDS</sequence>
<accession>A0A849SVM9</accession>
<evidence type="ECO:0000313" key="3">
    <source>
        <dbReference type="Proteomes" id="UP000580839"/>
    </source>
</evidence>
<organism evidence="2 3">
    <name type="scientific">Eiseniibacteriota bacterium</name>
    <dbReference type="NCBI Taxonomy" id="2212470"/>
    <lineage>
        <taxon>Bacteria</taxon>
        <taxon>Candidatus Eiseniibacteriota</taxon>
    </lineage>
</organism>
<dbReference type="Proteomes" id="UP000580839">
    <property type="component" value="Unassembled WGS sequence"/>
</dbReference>
<name>A0A849SVM9_UNCEI</name>
<feature type="transmembrane region" description="Helical" evidence="1">
    <location>
        <begin position="15"/>
        <end position="36"/>
    </location>
</feature>
<dbReference type="EMBL" id="JABFRW010000195">
    <property type="protein sequence ID" value="NOT35420.1"/>
    <property type="molecule type" value="Genomic_DNA"/>
</dbReference>
<reference evidence="2 3" key="1">
    <citation type="submission" date="2020-04" db="EMBL/GenBank/DDBJ databases">
        <title>Metagenomic profiling of ammonia- and methane-oxidizing microorganisms in a Dutch drinking water treatment plant.</title>
        <authorList>
            <person name="Poghosyan L."/>
            <person name="Leucker S."/>
        </authorList>
    </citation>
    <scope>NUCLEOTIDE SEQUENCE [LARGE SCALE GENOMIC DNA]</scope>
    <source>
        <strain evidence="2">S-RSF-IL-03</strain>
    </source>
</reference>
<keyword evidence="1" id="KW-0472">Membrane</keyword>
<evidence type="ECO:0000256" key="1">
    <source>
        <dbReference type="SAM" id="Phobius"/>
    </source>
</evidence>
<dbReference type="AlphaFoldDB" id="A0A849SVM9"/>
<protein>
    <submittedName>
        <fullName evidence="2">Uncharacterized protein</fullName>
    </submittedName>
</protein>
<evidence type="ECO:0000313" key="2">
    <source>
        <dbReference type="EMBL" id="NOT35420.1"/>
    </source>
</evidence>
<keyword evidence="1" id="KW-1133">Transmembrane helix</keyword>
<keyword evidence="1" id="KW-0812">Transmembrane</keyword>
<comment type="caution">
    <text evidence="2">The sequence shown here is derived from an EMBL/GenBank/DDBJ whole genome shotgun (WGS) entry which is preliminary data.</text>
</comment>
<gene>
    <name evidence="2" type="ORF">HOP12_14845</name>
</gene>